<dbReference type="OrthoDB" id="370799at2"/>
<dbReference type="Proteomes" id="UP000000263">
    <property type="component" value="Chromosome"/>
</dbReference>
<accession>A7NM89</accession>
<dbReference type="EMBL" id="CP000804">
    <property type="protein sequence ID" value="ABU58651.1"/>
    <property type="molecule type" value="Genomic_DNA"/>
</dbReference>
<sequence>MIRDIEAFRASLSGDAPPPGLSGALQALWHDARGDWHAAHRAAQDDDSIDGAWVHAYLHRKEGDLANAGYWYRQAGRPVASGSLDAEWEQIARVLLLPDE</sequence>
<proteinExistence type="predicted"/>
<evidence type="ECO:0000313" key="2">
    <source>
        <dbReference type="Proteomes" id="UP000000263"/>
    </source>
</evidence>
<reference evidence="1 2" key="1">
    <citation type="submission" date="2007-08" db="EMBL/GenBank/DDBJ databases">
        <title>Complete sequence of Roseiflexus castenholzii DSM 13941.</title>
        <authorList>
            <consortium name="US DOE Joint Genome Institute"/>
            <person name="Copeland A."/>
            <person name="Lucas S."/>
            <person name="Lapidus A."/>
            <person name="Barry K."/>
            <person name="Glavina del Rio T."/>
            <person name="Dalin E."/>
            <person name="Tice H."/>
            <person name="Pitluck S."/>
            <person name="Thompson L.S."/>
            <person name="Brettin T."/>
            <person name="Bruce D."/>
            <person name="Detter J.C."/>
            <person name="Han C."/>
            <person name="Tapia R."/>
            <person name="Schmutz J."/>
            <person name="Larimer F."/>
            <person name="Land M."/>
            <person name="Hauser L."/>
            <person name="Kyrpides N."/>
            <person name="Mikhailova N."/>
            <person name="Bryant D.A."/>
            <person name="Hanada S."/>
            <person name="Tsukatani Y."/>
            <person name="Richardson P."/>
        </authorList>
    </citation>
    <scope>NUCLEOTIDE SEQUENCE [LARGE SCALE GENOMIC DNA]</scope>
    <source>
        <strain evidence="2">DSM 13941 / HLO8</strain>
    </source>
</reference>
<name>A7NM89_ROSCS</name>
<evidence type="ECO:0000313" key="1">
    <source>
        <dbReference type="EMBL" id="ABU58651.1"/>
    </source>
</evidence>
<keyword evidence="2" id="KW-1185">Reference proteome</keyword>
<organism evidence="1 2">
    <name type="scientific">Roseiflexus castenholzii (strain DSM 13941 / HLO8)</name>
    <dbReference type="NCBI Taxonomy" id="383372"/>
    <lineage>
        <taxon>Bacteria</taxon>
        <taxon>Bacillati</taxon>
        <taxon>Chloroflexota</taxon>
        <taxon>Chloroflexia</taxon>
        <taxon>Chloroflexales</taxon>
        <taxon>Roseiflexineae</taxon>
        <taxon>Roseiflexaceae</taxon>
        <taxon>Roseiflexus</taxon>
    </lineage>
</organism>
<gene>
    <name evidence="1" type="ordered locus">Rcas_2573</name>
</gene>
<dbReference type="HOGENOM" id="CLU_165468_0_0_0"/>
<dbReference type="eggNOG" id="ENOG5032YM4">
    <property type="taxonomic scope" value="Bacteria"/>
</dbReference>
<dbReference type="KEGG" id="rca:Rcas_2573"/>
<dbReference type="STRING" id="383372.Rcas_2573"/>
<protein>
    <submittedName>
        <fullName evidence="1">Uncharacterized protein</fullName>
    </submittedName>
</protein>
<dbReference type="AlphaFoldDB" id="A7NM89"/>
<dbReference type="RefSeq" id="WP_012121075.1">
    <property type="nucleotide sequence ID" value="NC_009767.1"/>
</dbReference>